<dbReference type="InterPro" id="IPR007024">
    <property type="entry name" value="BLUF_domain"/>
</dbReference>
<evidence type="ECO:0000313" key="2">
    <source>
        <dbReference type="EMBL" id="QNJ96918.1"/>
    </source>
</evidence>
<dbReference type="Gene3D" id="3.30.70.100">
    <property type="match status" value="1"/>
</dbReference>
<evidence type="ECO:0000259" key="1">
    <source>
        <dbReference type="PROSITE" id="PS50925"/>
    </source>
</evidence>
<gene>
    <name evidence="2" type="ORF">ALE3EI_0331</name>
</gene>
<dbReference type="AlphaFoldDB" id="A0A7G8PRF2"/>
<dbReference type="KEGG" id="alti:ALE3EI_0331"/>
<dbReference type="GO" id="GO:0071949">
    <property type="term" value="F:FAD binding"/>
    <property type="evidence" value="ECO:0007669"/>
    <property type="project" value="InterPro"/>
</dbReference>
<proteinExistence type="predicted"/>
<dbReference type="PROSITE" id="PS50925">
    <property type="entry name" value="BLUF"/>
    <property type="match status" value="1"/>
</dbReference>
<protein>
    <recommendedName>
        <fullName evidence="1">BLUF domain-containing protein</fullName>
    </recommendedName>
</protein>
<accession>A0A7G8PRF2</accession>
<keyword evidence="3" id="KW-1185">Reference proteome</keyword>
<dbReference type="Pfam" id="PF04940">
    <property type="entry name" value="BLUF"/>
    <property type="match status" value="1"/>
</dbReference>
<name>A0A7G8PRF2_9FLAO</name>
<dbReference type="GO" id="GO:0009882">
    <property type="term" value="F:blue light photoreceptor activity"/>
    <property type="evidence" value="ECO:0007669"/>
    <property type="project" value="InterPro"/>
</dbReference>
<dbReference type="InterPro" id="IPR036046">
    <property type="entry name" value="Acylphosphatase-like_dom_sf"/>
</dbReference>
<feature type="domain" description="BLUF" evidence="1">
    <location>
        <begin position="2"/>
        <end position="93"/>
    </location>
</feature>
<dbReference type="Proteomes" id="UP000515514">
    <property type="component" value="Chromosome"/>
</dbReference>
<dbReference type="SMART" id="SM01034">
    <property type="entry name" value="BLUF"/>
    <property type="match status" value="1"/>
</dbReference>
<reference evidence="2 3" key="1">
    <citation type="submission" date="2020-04" db="EMBL/GenBank/DDBJ databases">
        <title>Genome sequence of Altibacter aquimarinus strain ALE3EI.</title>
        <authorList>
            <person name="Oh H.-M."/>
            <person name="Jang D."/>
        </authorList>
    </citation>
    <scope>NUCLEOTIDE SEQUENCE [LARGE SCALE GENOMIC DNA]</scope>
    <source>
        <strain evidence="2 3">ALE3EI</strain>
    </source>
</reference>
<dbReference type="EMBL" id="CP052909">
    <property type="protein sequence ID" value="QNJ96918.1"/>
    <property type="molecule type" value="Genomic_DNA"/>
</dbReference>
<evidence type="ECO:0000313" key="3">
    <source>
        <dbReference type="Proteomes" id="UP000515514"/>
    </source>
</evidence>
<sequence length="132" mass="15529">MSHTICYISKAIDELDESGVKNIFDTTVRNNVRDNISGILLFQEGNFLQVLEGEKNKLKSLFSTIMEDSRHYRILPVINHYNDCRIFESYTSTFSVVRDKQDLMKIKTYLEKHKDNFQYTGNILRLLEPFLL</sequence>
<organism evidence="2 3">
    <name type="scientific">Constantimarinum furrinae</name>
    <dbReference type="NCBI Taxonomy" id="2562285"/>
    <lineage>
        <taxon>Bacteria</taxon>
        <taxon>Pseudomonadati</taxon>
        <taxon>Bacteroidota</taxon>
        <taxon>Flavobacteriia</taxon>
        <taxon>Flavobacteriales</taxon>
        <taxon>Flavobacteriaceae</taxon>
        <taxon>Altibacter/Constantimarinum group</taxon>
        <taxon>Constantimarinum</taxon>
    </lineage>
</organism>
<dbReference type="RefSeq" id="WP_186990198.1">
    <property type="nucleotide sequence ID" value="NZ_CP052909.1"/>
</dbReference>
<dbReference type="SUPFAM" id="SSF54975">
    <property type="entry name" value="Acylphosphatase/BLUF domain-like"/>
    <property type="match status" value="1"/>
</dbReference>